<feature type="transmembrane region" description="Helical" evidence="14">
    <location>
        <begin position="1289"/>
        <end position="1307"/>
    </location>
</feature>
<comment type="catalytic activity">
    <reaction evidence="12">
        <text>[(1-&gt;4)-N-acetyl-beta-D-glucosaminyl](n) + UDP-N-acetyl-alpha-D-glucosamine = [(1-&gt;4)-N-acetyl-beta-D-glucosaminyl](n+1) + UDP + H(+)</text>
        <dbReference type="Rhea" id="RHEA:16637"/>
        <dbReference type="Rhea" id="RHEA-COMP:9593"/>
        <dbReference type="Rhea" id="RHEA-COMP:9595"/>
        <dbReference type="ChEBI" id="CHEBI:15378"/>
        <dbReference type="ChEBI" id="CHEBI:17029"/>
        <dbReference type="ChEBI" id="CHEBI:57705"/>
        <dbReference type="ChEBI" id="CHEBI:58223"/>
        <dbReference type="EC" id="2.4.1.16"/>
    </reaction>
</comment>
<dbReference type="GO" id="GO:0005886">
    <property type="term" value="C:plasma membrane"/>
    <property type="evidence" value="ECO:0007669"/>
    <property type="project" value="UniProtKB-SubCell"/>
</dbReference>
<evidence type="ECO:0000256" key="13">
    <source>
        <dbReference type="SAM" id="MobiDB-lite"/>
    </source>
</evidence>
<dbReference type="SUPFAM" id="SSF53448">
    <property type="entry name" value="Nucleotide-diphospho-sugar transferases"/>
    <property type="match status" value="1"/>
</dbReference>
<dbReference type="InterPro" id="IPR055120">
    <property type="entry name" value="Chs-1/2_IV_N"/>
</dbReference>
<feature type="domain" description="Chitin synthase chs-1/2 N-terminal putative transporter" evidence="15">
    <location>
        <begin position="51"/>
        <end position="337"/>
    </location>
</feature>
<feature type="transmembrane region" description="Helical" evidence="14">
    <location>
        <begin position="1235"/>
        <end position="1253"/>
    </location>
</feature>
<reference evidence="16 17" key="1">
    <citation type="journal article" date="2023" name="Arcadia Sci">
        <title>De novo assembly of a long-read Amblyomma americanum tick genome.</title>
        <authorList>
            <person name="Chou S."/>
            <person name="Poskanzer K.E."/>
            <person name="Rollins M."/>
            <person name="Thuy-Boun P.S."/>
        </authorList>
    </citation>
    <scope>NUCLEOTIDE SEQUENCE [LARGE SCALE GENOMIC DNA]</scope>
    <source>
        <strain evidence="16">F_SG_1</strain>
        <tissue evidence="16">Salivary glands</tissue>
    </source>
</reference>
<keyword evidence="8" id="KW-0175">Coiled coil</keyword>
<proteinExistence type="inferred from homology"/>
<evidence type="ECO:0000256" key="10">
    <source>
        <dbReference type="ARBA" id="ARBA00023180"/>
    </source>
</evidence>
<comment type="subcellular location">
    <subcellularLocation>
        <location evidence="1">Cell membrane</location>
        <topology evidence="1">Multi-pass membrane protein</topology>
    </subcellularLocation>
</comment>
<keyword evidence="10" id="KW-0325">Glycoprotein</keyword>
<feature type="region of interest" description="Disordered" evidence="13">
    <location>
        <begin position="1123"/>
        <end position="1167"/>
    </location>
</feature>
<keyword evidence="9 14" id="KW-0472">Membrane</keyword>
<accession>A0AAQ4E7K3</accession>
<keyword evidence="5" id="KW-0808">Transferase</keyword>
<evidence type="ECO:0000256" key="14">
    <source>
        <dbReference type="SAM" id="Phobius"/>
    </source>
</evidence>
<feature type="transmembrane region" description="Helical" evidence="14">
    <location>
        <begin position="996"/>
        <end position="1016"/>
    </location>
</feature>
<name>A0AAQ4E7K3_AMBAM</name>
<evidence type="ECO:0000256" key="4">
    <source>
        <dbReference type="ARBA" id="ARBA00022676"/>
    </source>
</evidence>
<feature type="transmembrane region" description="Helical" evidence="14">
    <location>
        <begin position="165"/>
        <end position="187"/>
    </location>
</feature>
<feature type="transmembrane region" description="Helical" evidence="14">
    <location>
        <begin position="1028"/>
        <end position="1047"/>
    </location>
</feature>
<sequence>MAAGTANDVHRRTQQEQQQNGCAGRPSAVHMFKESPPEDADESETSLAAASILKSCKVLAYVATFAVVLCGSVLSKSTLLLMTAQIQRPHSDGGHNRTRPVCKHKLFLDVDDEDTEYVTGFDKSESIAWMWVILFAMFVPEVVTFIRSVWTLMFKVFRVPRASTLLLIFTLESLHVVGISLFVFTALPELDALRATMISSCVAVIPVLLKALSQKDLSRLPLTLNISALLVQCSGLVLWSVGTRGTPALAAALLLSSCAWWECFADEDAPVFRLVRLRSLKQDLDQCRLFVSVVLSPWRVFLMIVTMLVLVEARSSVTVLELFGKFHEAFQERELPLFLSRTFVDKGEKMALDLADTDYVFWNTRLAPVAVAAVHATASYVTYRASVFACRVKIQGFSMVLPLTISGPVTMLVLAAVCALRHNDTCFLSDTLPPHVFFNCYEGTCSELFAQEHAWVWLAWFSSLVFVTLRAWRSQSPRMAAEESLFARPWYSSALLEQSVALNIRSLRRLDVDAMERHRPGAATIEGIREVVETSFHSQKTSEQEHENGDDVTRIYACATMWHESKDEMLQLLKSVLRMDSDQSARRLSRLHLGIKDKLYYVFETHIIFDDAFKDGQDASGRKGRVLNDYVHVLIETVNEAACSVYGLNDICLGPPRVLDTPYGGRLEWTMPGRNALVVHLKDRARIRNKKRWSQVMYMYYLLGHRLEASGLEARRRELRKQNSFILALDGDISFRPEAVLYLLDHMKNNPALGAACGRIHPVGSGPMVWYQKFEYAVGHWLQKATEHVLGCVLCSPGCFSLFRSEALMADNVLKTYCTKSTEALHFVQYDQGEDRWLCTLLLKQGYQVEYSAASDAYTRCPESFEEFFTQRRRWTPSTMANIIDILLNARRTARVNSGISLFYMAYQGMLMVGTILGPGTIFLMLVGAFVNCFNVSNLTAFTYNAVPVVAFVAVCFLCSQKVQILVAQVLSAAYALLMAAVVVGTALQIREDGIAAPSSIFFVGTTLVFVFAALVHPQEVACLVHGLLYFVLVPAMYLILALYSVINLNVVSWGTRETSAPNTVQADQSPSRQRKAATSLEALASCRIGDLVTCLWCTKSQRGATSRDFSFRVSRGDHKSARDSLLEPLLPESGAKMPALSEEEEEVEESCRQPELKPSGTAHSEGPQCAIATSEYTMWRSHPALRHCSTVELEAEEKGFWNTLITEFLQPEQANDASKVHELQEKLNALRNSVASTVLFCNAMYILVIVLLQHHRDSLYITWPLAANVSIGYVPATEFVQFNYHTQHLEPIGVVFVAFFAFILLLQVSGMMVHRFHTFSHVLASISILDSSEPRAKDSSYLSVVKELQTPESVEDLPPPTAAGDDETWRGPRRVDLEFVLGRSLSIRRGEPKPPGAVARSANVFATFVDIRCQPCHHESNLGVAVPSRVAAQLVQASCWVPWHLSWSLEGSSWPSTTGTTTGYL</sequence>
<dbReference type="GO" id="GO:0004100">
    <property type="term" value="F:chitin synthase activity"/>
    <property type="evidence" value="ECO:0007669"/>
    <property type="project" value="UniProtKB-EC"/>
</dbReference>
<protein>
    <recommendedName>
        <fullName evidence="2">chitin synthase</fullName>
        <ecNumber evidence="2">2.4.1.16</ecNumber>
    </recommendedName>
</protein>
<dbReference type="InterPro" id="IPR004835">
    <property type="entry name" value="Chitin_synth"/>
</dbReference>
<feature type="transmembrane region" description="Helical" evidence="14">
    <location>
        <begin position="397"/>
        <end position="422"/>
    </location>
</feature>
<keyword evidence="17" id="KW-1185">Reference proteome</keyword>
<dbReference type="GO" id="GO:0006031">
    <property type="term" value="P:chitin biosynthetic process"/>
    <property type="evidence" value="ECO:0007669"/>
    <property type="project" value="TreeGrafter"/>
</dbReference>
<feature type="transmembrane region" description="Helical" evidence="14">
    <location>
        <begin position="942"/>
        <end position="959"/>
    </location>
</feature>
<dbReference type="Gene3D" id="3.90.550.10">
    <property type="entry name" value="Spore Coat Polysaccharide Biosynthesis Protein SpsA, Chain A"/>
    <property type="match status" value="1"/>
</dbReference>
<evidence type="ECO:0000256" key="2">
    <source>
        <dbReference type="ARBA" id="ARBA00012543"/>
    </source>
</evidence>
<feature type="transmembrane region" description="Helical" evidence="14">
    <location>
        <begin position="58"/>
        <end position="75"/>
    </location>
</feature>
<comment type="similarity">
    <text evidence="11">Belongs to the chitin synthase family. Class IV subfamily.</text>
</comment>
<dbReference type="PANTHER" id="PTHR22914:SF42">
    <property type="entry name" value="CHITIN SYNTHASE"/>
    <property type="match status" value="1"/>
</dbReference>
<dbReference type="FunFam" id="3.90.550.10:FF:000139">
    <property type="entry name" value="Chitin synthase 8"/>
    <property type="match status" value="1"/>
</dbReference>
<dbReference type="Proteomes" id="UP001321473">
    <property type="component" value="Unassembled WGS sequence"/>
</dbReference>
<gene>
    <name evidence="16" type="ORF">V5799_012827</name>
</gene>
<evidence type="ECO:0000256" key="12">
    <source>
        <dbReference type="ARBA" id="ARBA00048014"/>
    </source>
</evidence>
<evidence type="ECO:0000313" key="16">
    <source>
        <dbReference type="EMBL" id="KAK8770709.1"/>
    </source>
</evidence>
<feature type="transmembrane region" description="Helical" evidence="14">
    <location>
        <begin position="224"/>
        <end position="242"/>
    </location>
</feature>
<feature type="transmembrane region" description="Helical" evidence="14">
    <location>
        <begin position="902"/>
        <end position="930"/>
    </location>
</feature>
<evidence type="ECO:0000259" key="15">
    <source>
        <dbReference type="Pfam" id="PF23000"/>
    </source>
</evidence>
<dbReference type="Pfam" id="PF03142">
    <property type="entry name" value="Chitin_synth_2"/>
    <property type="match status" value="1"/>
</dbReference>
<keyword evidence="3" id="KW-1003">Cell membrane</keyword>
<dbReference type="Pfam" id="PF23000">
    <property type="entry name" value="ChitinSynthase_IV_N"/>
    <property type="match status" value="1"/>
</dbReference>
<keyword evidence="6 14" id="KW-0812">Transmembrane</keyword>
<evidence type="ECO:0000256" key="11">
    <source>
        <dbReference type="ARBA" id="ARBA00046329"/>
    </source>
</evidence>
<keyword evidence="4" id="KW-0328">Glycosyltransferase</keyword>
<feature type="transmembrane region" description="Helical" evidence="14">
    <location>
        <begin position="366"/>
        <end position="385"/>
    </location>
</feature>
<keyword evidence="7 14" id="KW-1133">Transmembrane helix</keyword>
<feature type="transmembrane region" description="Helical" evidence="14">
    <location>
        <begin position="287"/>
        <end position="311"/>
    </location>
</feature>
<evidence type="ECO:0000256" key="5">
    <source>
        <dbReference type="ARBA" id="ARBA00022679"/>
    </source>
</evidence>
<dbReference type="CDD" id="cd04190">
    <property type="entry name" value="Chitin_synth_C"/>
    <property type="match status" value="1"/>
</dbReference>
<evidence type="ECO:0000256" key="6">
    <source>
        <dbReference type="ARBA" id="ARBA00022692"/>
    </source>
</evidence>
<organism evidence="16 17">
    <name type="scientific">Amblyomma americanum</name>
    <name type="common">Lone star tick</name>
    <dbReference type="NCBI Taxonomy" id="6943"/>
    <lineage>
        <taxon>Eukaryota</taxon>
        <taxon>Metazoa</taxon>
        <taxon>Ecdysozoa</taxon>
        <taxon>Arthropoda</taxon>
        <taxon>Chelicerata</taxon>
        <taxon>Arachnida</taxon>
        <taxon>Acari</taxon>
        <taxon>Parasitiformes</taxon>
        <taxon>Ixodida</taxon>
        <taxon>Ixodoidea</taxon>
        <taxon>Ixodidae</taxon>
        <taxon>Amblyomminae</taxon>
        <taxon>Amblyomma</taxon>
    </lineage>
</organism>
<evidence type="ECO:0000256" key="9">
    <source>
        <dbReference type="ARBA" id="ARBA00023136"/>
    </source>
</evidence>
<evidence type="ECO:0000256" key="3">
    <source>
        <dbReference type="ARBA" id="ARBA00022475"/>
    </source>
</evidence>
<evidence type="ECO:0000256" key="8">
    <source>
        <dbReference type="ARBA" id="ARBA00023054"/>
    </source>
</evidence>
<dbReference type="InterPro" id="IPR029044">
    <property type="entry name" value="Nucleotide-diphossugar_trans"/>
</dbReference>
<dbReference type="EC" id="2.4.1.16" evidence="2"/>
<feature type="transmembrane region" description="Helical" evidence="14">
    <location>
        <begin position="1260"/>
        <end position="1277"/>
    </location>
</feature>
<comment type="caution">
    <text evidence="16">The sequence shown here is derived from an EMBL/GenBank/DDBJ whole genome shotgun (WGS) entry which is preliminary data.</text>
</comment>
<evidence type="ECO:0000256" key="7">
    <source>
        <dbReference type="ARBA" id="ARBA00022989"/>
    </source>
</evidence>
<dbReference type="PANTHER" id="PTHR22914">
    <property type="entry name" value="CHITIN SYNTHASE"/>
    <property type="match status" value="1"/>
</dbReference>
<dbReference type="EMBL" id="JARKHS020020677">
    <property type="protein sequence ID" value="KAK8770709.1"/>
    <property type="molecule type" value="Genomic_DNA"/>
</dbReference>
<evidence type="ECO:0000313" key="17">
    <source>
        <dbReference type="Proteomes" id="UP001321473"/>
    </source>
</evidence>
<feature type="transmembrane region" description="Helical" evidence="14">
    <location>
        <begin position="966"/>
        <end position="990"/>
    </location>
</feature>
<evidence type="ECO:0000256" key="1">
    <source>
        <dbReference type="ARBA" id="ARBA00004651"/>
    </source>
</evidence>
<feature type="transmembrane region" description="Helical" evidence="14">
    <location>
        <begin position="128"/>
        <end position="153"/>
    </location>
</feature>
<feature type="region of interest" description="Disordered" evidence="13">
    <location>
        <begin position="1"/>
        <end position="43"/>
    </location>
</feature>